<dbReference type="PROSITE" id="PS51186">
    <property type="entry name" value="GNAT"/>
    <property type="match status" value="1"/>
</dbReference>
<dbReference type="PANTHER" id="PTHR43792:SF1">
    <property type="entry name" value="N-ACETYLTRANSFERASE DOMAIN-CONTAINING PROTEIN"/>
    <property type="match status" value="1"/>
</dbReference>
<feature type="domain" description="N-acetyltransferase" evidence="1">
    <location>
        <begin position="17"/>
        <end position="143"/>
    </location>
</feature>
<proteinExistence type="predicted"/>
<organism evidence="2 3">
    <name type="scientific">Savagea serpentis</name>
    <dbReference type="NCBI Taxonomy" id="2785297"/>
    <lineage>
        <taxon>Bacteria</taxon>
        <taxon>Bacillati</taxon>
        <taxon>Bacillota</taxon>
        <taxon>Bacilli</taxon>
        <taxon>Bacillales</taxon>
        <taxon>Caryophanaceae</taxon>
        <taxon>Savagea</taxon>
    </lineage>
</organism>
<sequence>MNALSLKNGSLIINSSLDLHFATEEDSVFLKELYNDPKIQSFSLDEETMEITDKHVLATIESFQNSGYKFFVVNYDNTPIGMCMLYELSLKNKHSKIGLAFLNKYQNKGFGSVVLNFLSDYAFQELGLNKVFGEVYDYNHRSI</sequence>
<dbReference type="PANTHER" id="PTHR43792">
    <property type="entry name" value="GNAT FAMILY, PUTATIVE (AFU_ORTHOLOGUE AFUA_3G00765)-RELATED-RELATED"/>
    <property type="match status" value="1"/>
</dbReference>
<dbReference type="RefSeq" id="WP_194563403.1">
    <property type="nucleotide sequence ID" value="NZ_JADKPV010000006.1"/>
</dbReference>
<reference evidence="2" key="1">
    <citation type="submission" date="2020-11" db="EMBL/GenBank/DDBJ databases">
        <title>Multidrug resistant novel bacterium Savagea serpentis sp. nov., isolated from the scats of a vine snake (Ahaetulla nasuta).</title>
        <authorList>
            <person name="Venkata Ramana V."/>
            <person name="Vikas Patil S."/>
            <person name="Yogita Lugani V."/>
        </authorList>
    </citation>
    <scope>NUCLEOTIDE SEQUENCE</scope>
    <source>
        <strain evidence="2">SN6</strain>
    </source>
</reference>
<comment type="caution">
    <text evidence="2">The sequence shown here is derived from an EMBL/GenBank/DDBJ whole genome shotgun (WGS) entry which is preliminary data.</text>
</comment>
<dbReference type="EMBL" id="JADKPV010000006">
    <property type="protein sequence ID" value="MBF4501923.1"/>
    <property type="molecule type" value="Genomic_DNA"/>
</dbReference>
<dbReference type="InterPro" id="IPR000182">
    <property type="entry name" value="GNAT_dom"/>
</dbReference>
<dbReference type="CDD" id="cd04301">
    <property type="entry name" value="NAT_SF"/>
    <property type="match status" value="1"/>
</dbReference>
<dbReference type="SUPFAM" id="SSF55729">
    <property type="entry name" value="Acyl-CoA N-acyltransferases (Nat)"/>
    <property type="match status" value="1"/>
</dbReference>
<dbReference type="Gene3D" id="3.40.630.30">
    <property type="match status" value="1"/>
</dbReference>
<dbReference type="GO" id="GO:0016747">
    <property type="term" value="F:acyltransferase activity, transferring groups other than amino-acyl groups"/>
    <property type="evidence" value="ECO:0007669"/>
    <property type="project" value="InterPro"/>
</dbReference>
<dbReference type="Pfam" id="PF13302">
    <property type="entry name" value="Acetyltransf_3"/>
    <property type="match status" value="1"/>
</dbReference>
<dbReference type="Proteomes" id="UP000622653">
    <property type="component" value="Unassembled WGS sequence"/>
</dbReference>
<evidence type="ECO:0000259" key="1">
    <source>
        <dbReference type="PROSITE" id="PS51186"/>
    </source>
</evidence>
<evidence type="ECO:0000313" key="3">
    <source>
        <dbReference type="Proteomes" id="UP000622653"/>
    </source>
</evidence>
<dbReference type="InterPro" id="IPR051531">
    <property type="entry name" value="N-acetyltransferase"/>
</dbReference>
<accession>A0A8J7GMT9</accession>
<evidence type="ECO:0000313" key="2">
    <source>
        <dbReference type="EMBL" id="MBF4501923.1"/>
    </source>
</evidence>
<dbReference type="InterPro" id="IPR016181">
    <property type="entry name" value="Acyl_CoA_acyltransferase"/>
</dbReference>
<gene>
    <name evidence="2" type="ORF">IRY55_11160</name>
</gene>
<dbReference type="AlphaFoldDB" id="A0A8J7GMT9"/>
<name>A0A8J7GMT9_9BACL</name>
<keyword evidence="3" id="KW-1185">Reference proteome</keyword>
<protein>
    <submittedName>
        <fullName evidence="2">GNAT family N-acetyltransferase</fullName>
    </submittedName>
</protein>